<proteinExistence type="predicted"/>
<gene>
    <name evidence="1" type="ORF">UFOVP1670_37</name>
</gene>
<accession>A0A6J5T766</accession>
<organism evidence="1">
    <name type="scientific">uncultured Caudovirales phage</name>
    <dbReference type="NCBI Taxonomy" id="2100421"/>
    <lineage>
        <taxon>Viruses</taxon>
        <taxon>Duplodnaviria</taxon>
        <taxon>Heunggongvirae</taxon>
        <taxon>Uroviricota</taxon>
        <taxon>Caudoviricetes</taxon>
        <taxon>Peduoviridae</taxon>
        <taxon>Maltschvirus</taxon>
        <taxon>Maltschvirus maltsch</taxon>
    </lineage>
</organism>
<name>A0A6J5T766_9CAUD</name>
<sequence>MPTLAVLQYVMAFMDGIPKLIAAGTNIAAAIQEHKAKVGQMVLEKRDPTPAEWDAVNAEIQDLRSELQKG</sequence>
<reference evidence="1" key="1">
    <citation type="submission" date="2020-05" db="EMBL/GenBank/DDBJ databases">
        <authorList>
            <person name="Chiriac C."/>
            <person name="Salcher M."/>
            <person name="Ghai R."/>
            <person name="Kavagutti S V."/>
        </authorList>
    </citation>
    <scope>NUCLEOTIDE SEQUENCE</scope>
</reference>
<dbReference type="EMBL" id="LR797531">
    <property type="protein sequence ID" value="CAB4223388.1"/>
    <property type="molecule type" value="Genomic_DNA"/>
</dbReference>
<protein>
    <submittedName>
        <fullName evidence="1">Uncharacterized protein</fullName>
    </submittedName>
</protein>
<evidence type="ECO:0000313" key="1">
    <source>
        <dbReference type="EMBL" id="CAB4223388.1"/>
    </source>
</evidence>